<proteinExistence type="predicted"/>
<organism evidence="1">
    <name type="scientific">Phage sp. ctesc4</name>
    <dbReference type="NCBI Taxonomy" id="2828008"/>
    <lineage>
        <taxon>Viruses</taxon>
    </lineage>
</organism>
<evidence type="ECO:0000313" key="1">
    <source>
        <dbReference type="EMBL" id="DAF61082.1"/>
    </source>
</evidence>
<accession>A0A8S5TEA5</accession>
<sequence length="32" mass="3516">MLFDIACHRPSFCRQVLPPQAAITLAYHATSG</sequence>
<protein>
    <submittedName>
        <fullName evidence="1">Uncharacterized protein</fullName>
    </submittedName>
</protein>
<reference evidence="1" key="1">
    <citation type="journal article" date="2021" name="Proc. Natl. Acad. Sci. U.S.A.">
        <title>A Catalog of Tens of Thousands of Viruses from Human Metagenomes Reveals Hidden Associations with Chronic Diseases.</title>
        <authorList>
            <person name="Tisza M.J."/>
            <person name="Buck C.B."/>
        </authorList>
    </citation>
    <scope>NUCLEOTIDE SEQUENCE</scope>
    <source>
        <strain evidence="1">Ctesc4</strain>
    </source>
</reference>
<dbReference type="EMBL" id="BK032802">
    <property type="protein sequence ID" value="DAF61082.1"/>
    <property type="molecule type" value="Genomic_DNA"/>
</dbReference>
<name>A0A8S5TEA5_9VIRU</name>